<evidence type="ECO:0000256" key="4">
    <source>
        <dbReference type="ARBA" id="ARBA00013208"/>
    </source>
</evidence>
<dbReference type="Proteomes" id="UP000318937">
    <property type="component" value="Unassembled WGS sequence"/>
</dbReference>
<feature type="active site" evidence="7">
    <location>
        <position position="39"/>
    </location>
</feature>
<dbReference type="Pfam" id="PF10502">
    <property type="entry name" value="Peptidase_S26"/>
    <property type="match status" value="1"/>
</dbReference>
<feature type="domain" description="Peptidase S26" evidence="10">
    <location>
        <begin position="8"/>
        <end position="171"/>
    </location>
</feature>
<evidence type="ECO:0000256" key="1">
    <source>
        <dbReference type="ARBA" id="ARBA00000677"/>
    </source>
</evidence>
<dbReference type="PANTHER" id="PTHR43390:SF1">
    <property type="entry name" value="CHLOROPLAST PROCESSING PEPTIDASE"/>
    <property type="match status" value="1"/>
</dbReference>
<evidence type="ECO:0000256" key="5">
    <source>
        <dbReference type="ARBA" id="ARBA00022670"/>
    </source>
</evidence>
<proteinExistence type="inferred from homology"/>
<dbReference type="EC" id="3.4.21.89" evidence="4 8"/>
<dbReference type="PANTHER" id="PTHR43390">
    <property type="entry name" value="SIGNAL PEPTIDASE I"/>
    <property type="match status" value="1"/>
</dbReference>
<reference evidence="11 12" key="1">
    <citation type="submission" date="2019-05" db="EMBL/GenBank/DDBJ databases">
        <title>Psychrobacillus vulpis sp. nov., a new species isolated from feces of a red fox that inhabits in The Tablas de Daimiel Natural Park, Albacete, Spain.</title>
        <authorList>
            <person name="Rodriguez M."/>
            <person name="Reina J.C."/>
            <person name="Bejar V."/>
            <person name="Llamas I."/>
        </authorList>
    </citation>
    <scope>NUCLEOTIDE SEQUENCE [LARGE SCALE GENOMIC DNA]</scope>
    <source>
        <strain evidence="11 12">NHI-2</strain>
    </source>
</reference>
<dbReference type="CDD" id="cd06530">
    <property type="entry name" value="S26_SPase_I"/>
    <property type="match status" value="1"/>
</dbReference>
<keyword evidence="8" id="KW-0812">Transmembrane</keyword>
<organism evidence="11 12">
    <name type="scientific">Psychrobacillus soli</name>
    <dbReference type="NCBI Taxonomy" id="1543965"/>
    <lineage>
        <taxon>Bacteria</taxon>
        <taxon>Bacillati</taxon>
        <taxon>Bacillota</taxon>
        <taxon>Bacilli</taxon>
        <taxon>Bacillales</taxon>
        <taxon>Bacillaceae</taxon>
        <taxon>Psychrobacillus</taxon>
    </lineage>
</organism>
<dbReference type="NCBIfam" id="TIGR02227">
    <property type="entry name" value="sigpep_I_bact"/>
    <property type="match status" value="1"/>
</dbReference>
<evidence type="ECO:0000256" key="8">
    <source>
        <dbReference type="RuleBase" id="RU003993"/>
    </source>
</evidence>
<comment type="catalytic activity">
    <reaction evidence="1 8">
        <text>Cleavage of hydrophobic, N-terminal signal or leader sequences from secreted and periplasmic proteins.</text>
        <dbReference type="EC" id="3.4.21.89"/>
    </reaction>
</comment>
<dbReference type="GO" id="GO:0006465">
    <property type="term" value="P:signal peptide processing"/>
    <property type="evidence" value="ECO:0007669"/>
    <property type="project" value="InterPro"/>
</dbReference>
<keyword evidence="6 8" id="KW-0378">Hydrolase</keyword>
<comment type="subcellular location">
    <subcellularLocation>
        <location evidence="2">Cell membrane</location>
        <topology evidence="2">Single-pass type II membrane protein</topology>
    </subcellularLocation>
    <subcellularLocation>
        <location evidence="9">Membrane</location>
        <topology evidence="9">Single-pass type II membrane protein</topology>
    </subcellularLocation>
</comment>
<evidence type="ECO:0000256" key="6">
    <source>
        <dbReference type="ARBA" id="ARBA00022801"/>
    </source>
</evidence>
<evidence type="ECO:0000256" key="3">
    <source>
        <dbReference type="ARBA" id="ARBA00009370"/>
    </source>
</evidence>
<evidence type="ECO:0000313" key="11">
    <source>
        <dbReference type="EMBL" id="TQR17608.1"/>
    </source>
</evidence>
<dbReference type="GO" id="GO:0004252">
    <property type="term" value="F:serine-type endopeptidase activity"/>
    <property type="evidence" value="ECO:0007669"/>
    <property type="project" value="InterPro"/>
</dbReference>
<dbReference type="InterPro" id="IPR000223">
    <property type="entry name" value="Pept_S26A_signal_pept_1"/>
</dbReference>
<sequence>MSKTKKEIIEWLIALAIGFVVVLFVRSFLATNYEVVGESMMPTLHDHNHVIISKITTIKRMDIVIFHSDEKEDYVKRVIGLPGDIITYENDELFINNQKVEEPFLRSYEPYMNTETNFTEDFELLELTGSKTVPPGKLFVLGDNRISSLDSRYFHFVDKKEVIGEVKLIYWPISDFKVNFRSE</sequence>
<comment type="similarity">
    <text evidence="3 9">Belongs to the peptidase S26 family.</text>
</comment>
<feature type="active site" evidence="7">
    <location>
        <position position="76"/>
    </location>
</feature>
<protein>
    <recommendedName>
        <fullName evidence="4 8">Signal peptidase I</fullName>
        <ecNumber evidence="4 8">3.4.21.89</ecNumber>
    </recommendedName>
</protein>
<dbReference type="PROSITE" id="PS00761">
    <property type="entry name" value="SPASE_I_3"/>
    <property type="match status" value="1"/>
</dbReference>
<accession>A0A544TJM6</accession>
<evidence type="ECO:0000256" key="2">
    <source>
        <dbReference type="ARBA" id="ARBA00004401"/>
    </source>
</evidence>
<dbReference type="InterPro" id="IPR019757">
    <property type="entry name" value="Pept_S26A_signal_pept_1_Lys-AS"/>
</dbReference>
<evidence type="ECO:0000256" key="9">
    <source>
        <dbReference type="RuleBase" id="RU362042"/>
    </source>
</evidence>
<dbReference type="PROSITE" id="PS00501">
    <property type="entry name" value="SPASE_I_1"/>
    <property type="match status" value="1"/>
</dbReference>
<dbReference type="SUPFAM" id="SSF51306">
    <property type="entry name" value="LexA/Signal peptidase"/>
    <property type="match status" value="1"/>
</dbReference>
<dbReference type="RefSeq" id="WP_142605686.1">
    <property type="nucleotide sequence ID" value="NZ_VDGG01000007.1"/>
</dbReference>
<gene>
    <name evidence="11" type="primary">lepB</name>
    <name evidence="11" type="ORF">FG383_04630</name>
</gene>
<dbReference type="GO" id="GO:0009003">
    <property type="term" value="F:signal peptidase activity"/>
    <property type="evidence" value="ECO:0007669"/>
    <property type="project" value="UniProtKB-EC"/>
</dbReference>
<feature type="transmembrane region" description="Helical" evidence="8">
    <location>
        <begin position="12"/>
        <end position="29"/>
    </location>
</feature>
<keyword evidence="12" id="KW-1185">Reference proteome</keyword>
<dbReference type="PRINTS" id="PR00727">
    <property type="entry name" value="LEADERPTASE"/>
</dbReference>
<evidence type="ECO:0000259" key="10">
    <source>
        <dbReference type="Pfam" id="PF10502"/>
    </source>
</evidence>
<dbReference type="PROSITE" id="PS00760">
    <property type="entry name" value="SPASE_I_2"/>
    <property type="match status" value="1"/>
</dbReference>
<dbReference type="OrthoDB" id="9802919at2"/>
<name>A0A544TJM6_9BACI</name>
<dbReference type="InterPro" id="IPR019758">
    <property type="entry name" value="Pept_S26A_signal_pept_1_CS"/>
</dbReference>
<evidence type="ECO:0000313" key="12">
    <source>
        <dbReference type="Proteomes" id="UP000318937"/>
    </source>
</evidence>
<dbReference type="AlphaFoldDB" id="A0A544TJM6"/>
<dbReference type="EMBL" id="VDGG01000007">
    <property type="protein sequence ID" value="TQR17608.1"/>
    <property type="molecule type" value="Genomic_DNA"/>
</dbReference>
<dbReference type="Gene3D" id="2.10.109.10">
    <property type="entry name" value="Umud Fragment, subunit A"/>
    <property type="match status" value="1"/>
</dbReference>
<keyword evidence="8" id="KW-0472">Membrane</keyword>
<evidence type="ECO:0000256" key="7">
    <source>
        <dbReference type="PIRSR" id="PIRSR600223-1"/>
    </source>
</evidence>
<keyword evidence="5 8" id="KW-0645">Protease</keyword>
<dbReference type="InterPro" id="IPR019756">
    <property type="entry name" value="Pept_S26A_signal_pept_1_Ser-AS"/>
</dbReference>
<dbReference type="InterPro" id="IPR036286">
    <property type="entry name" value="LexA/Signal_pep-like_sf"/>
</dbReference>
<comment type="caution">
    <text evidence="11">The sequence shown here is derived from an EMBL/GenBank/DDBJ whole genome shotgun (WGS) entry which is preliminary data.</text>
</comment>
<dbReference type="InterPro" id="IPR019533">
    <property type="entry name" value="Peptidase_S26"/>
</dbReference>
<dbReference type="GO" id="GO:0005886">
    <property type="term" value="C:plasma membrane"/>
    <property type="evidence" value="ECO:0007669"/>
    <property type="project" value="UniProtKB-SubCell"/>
</dbReference>
<keyword evidence="8" id="KW-1133">Transmembrane helix</keyword>